<evidence type="ECO:0000313" key="1">
    <source>
        <dbReference type="EMBL" id="EGM49838.1"/>
    </source>
</evidence>
<dbReference type="Proteomes" id="UP000002971">
    <property type="component" value="Unassembled WGS sequence"/>
</dbReference>
<accession>F7R3B4</accession>
<proteinExistence type="predicted"/>
<comment type="caution">
    <text evidence="1">The sequence shown here is derived from an EMBL/GenBank/DDBJ whole genome shotgun (WGS) entry which is preliminary data.</text>
</comment>
<organism evidence="1 2">
    <name type="scientific">Ligilactobacillus ruminis SPM0211</name>
    <dbReference type="NCBI Taxonomy" id="1040964"/>
    <lineage>
        <taxon>Bacteria</taxon>
        <taxon>Bacillati</taxon>
        <taxon>Bacillota</taxon>
        <taxon>Bacilli</taxon>
        <taxon>Lactobacillales</taxon>
        <taxon>Lactobacillaceae</taxon>
        <taxon>Ligilactobacillus</taxon>
    </lineage>
</organism>
<dbReference type="AlphaFoldDB" id="F7R3B4"/>
<sequence length="46" mass="5586">MHVLKNKTNCLMKEDTLIQQNFLQKRTLSFRYLKFLLLHAVKVSRH</sequence>
<dbReference type="EMBL" id="AFOJ01000008">
    <property type="protein sequence ID" value="EGM49838.1"/>
    <property type="molecule type" value="Genomic_DNA"/>
</dbReference>
<evidence type="ECO:0000313" key="2">
    <source>
        <dbReference type="Proteomes" id="UP000002971"/>
    </source>
</evidence>
<name>F7R3B4_9LACO</name>
<gene>
    <name evidence="1" type="ORF">LRU_02173</name>
</gene>
<reference evidence="1 2" key="1">
    <citation type="journal article" date="2011" name="J. Bacteriol.">
        <title>Genome Sequence of Lactobacillus ruminis SPM0211, Isolated from a Fecal Sample from a Healthy Korean.</title>
        <authorList>
            <person name="Lee S."/>
            <person name="Cho Y.J."/>
            <person name="Lee A.H."/>
            <person name="Chun J."/>
            <person name="Ha N.J."/>
            <person name="Ko G."/>
        </authorList>
    </citation>
    <scope>NUCLEOTIDE SEQUENCE [LARGE SCALE GENOMIC DNA]</scope>
    <source>
        <strain evidence="1 2">SPM0211</strain>
    </source>
</reference>
<protein>
    <submittedName>
        <fullName evidence="1">Uncharacterized protein</fullName>
    </submittedName>
</protein>